<accession>A0AA95SRW5</accession>
<evidence type="ECO:0000313" key="1">
    <source>
        <dbReference type="EMBL" id="WIT13731.1"/>
    </source>
</evidence>
<dbReference type="RefSeq" id="WP_285234851.1">
    <property type="nucleotide sequence ID" value="NZ_CP116346.1"/>
</dbReference>
<dbReference type="Proteomes" id="UP001177769">
    <property type="component" value="Chromosome"/>
</dbReference>
<dbReference type="AlphaFoldDB" id="A0AA95SRW5"/>
<sequence>MSDPVDGPLEAQPAEPAAALDALSWLDPATRVPPALALQHIKTLCGLYPDLFSAMFVVSATHMAVSREMLAMALKQFRPDAAALSQEDVQSLLVSIVNGANQAFEAVLRTRKNQERKGGGAALPWGRDTD</sequence>
<organism evidence="1 2">
    <name type="scientific">Paucibacter sediminis</name>
    <dbReference type="NCBI Taxonomy" id="3019553"/>
    <lineage>
        <taxon>Bacteria</taxon>
        <taxon>Pseudomonadati</taxon>
        <taxon>Pseudomonadota</taxon>
        <taxon>Betaproteobacteria</taxon>
        <taxon>Burkholderiales</taxon>
        <taxon>Sphaerotilaceae</taxon>
        <taxon>Roseateles</taxon>
    </lineage>
</organism>
<protein>
    <submittedName>
        <fullName evidence="1">Uncharacterized protein</fullName>
    </submittedName>
</protein>
<reference evidence="1" key="1">
    <citation type="submission" date="2023-01" db="EMBL/GenBank/DDBJ databases">
        <title>Whole genome sequence of Paucibacter sp. S2-9 isolated from pond sediment.</title>
        <authorList>
            <person name="Jung J.Y."/>
        </authorList>
    </citation>
    <scope>NUCLEOTIDE SEQUENCE</scope>
    <source>
        <strain evidence="1">S2-9</strain>
    </source>
</reference>
<name>A0AA95SRW5_9BURK</name>
<evidence type="ECO:0000313" key="2">
    <source>
        <dbReference type="Proteomes" id="UP001177769"/>
    </source>
</evidence>
<gene>
    <name evidence="1" type="ORF">PFX98_08950</name>
</gene>
<dbReference type="KEGG" id="pais:PFX98_08950"/>
<keyword evidence="2" id="KW-1185">Reference proteome</keyword>
<proteinExistence type="predicted"/>
<dbReference type="EMBL" id="CP116346">
    <property type="protein sequence ID" value="WIT13731.1"/>
    <property type="molecule type" value="Genomic_DNA"/>
</dbReference>